<evidence type="ECO:0000256" key="1">
    <source>
        <dbReference type="ARBA" id="ARBA00022679"/>
    </source>
</evidence>
<gene>
    <name evidence="5" type="ORF">L1O03_00430</name>
</gene>
<dbReference type="InterPro" id="IPR001763">
    <property type="entry name" value="Rhodanese-like_dom"/>
</dbReference>
<dbReference type="PANTHER" id="PTHR10953">
    <property type="entry name" value="UBIQUITIN-ACTIVATING ENZYME E1"/>
    <property type="match status" value="1"/>
</dbReference>
<dbReference type="SMART" id="SM00450">
    <property type="entry name" value="RHOD"/>
    <property type="match status" value="1"/>
</dbReference>
<dbReference type="GO" id="GO:0005737">
    <property type="term" value="C:cytoplasm"/>
    <property type="evidence" value="ECO:0007669"/>
    <property type="project" value="TreeGrafter"/>
</dbReference>
<dbReference type="GO" id="GO:0005524">
    <property type="term" value="F:ATP binding"/>
    <property type="evidence" value="ECO:0007669"/>
    <property type="project" value="UniProtKB-KW"/>
</dbReference>
<feature type="domain" description="Rhodanese" evidence="4">
    <location>
        <begin position="262"/>
        <end position="355"/>
    </location>
</feature>
<dbReference type="PROSITE" id="PS50206">
    <property type="entry name" value="RHODANESE_3"/>
    <property type="match status" value="1"/>
</dbReference>
<dbReference type="CDD" id="cd00158">
    <property type="entry name" value="RHOD"/>
    <property type="match status" value="1"/>
</dbReference>
<dbReference type="InterPro" id="IPR000594">
    <property type="entry name" value="ThiF_NAD_FAD-bd"/>
</dbReference>
<dbReference type="InterPro" id="IPR045886">
    <property type="entry name" value="ThiF/MoeB/HesA"/>
</dbReference>
<dbReference type="FunFam" id="3.40.50.720:FF:000033">
    <property type="entry name" value="Adenylyltransferase and sulfurtransferase MOCS3"/>
    <property type="match status" value="1"/>
</dbReference>
<keyword evidence="3" id="KW-0067">ATP-binding</keyword>
<dbReference type="Gene3D" id="3.40.50.720">
    <property type="entry name" value="NAD(P)-binding Rossmann-like Domain"/>
    <property type="match status" value="1"/>
</dbReference>
<dbReference type="InterPro" id="IPR036873">
    <property type="entry name" value="Rhodanese-like_dom_sf"/>
</dbReference>
<keyword evidence="1" id="KW-0808">Transferase</keyword>
<name>A0A9X1QQ16_9CORY</name>
<evidence type="ECO:0000256" key="2">
    <source>
        <dbReference type="ARBA" id="ARBA00022741"/>
    </source>
</evidence>
<dbReference type="RefSeq" id="WP_236117465.1">
    <property type="nucleotide sequence ID" value="NZ_JAKGSI010000001.1"/>
</dbReference>
<dbReference type="GO" id="GO:0016779">
    <property type="term" value="F:nucleotidyltransferase activity"/>
    <property type="evidence" value="ECO:0007669"/>
    <property type="project" value="UniProtKB-KW"/>
</dbReference>
<keyword evidence="6" id="KW-1185">Reference proteome</keyword>
<evidence type="ECO:0000259" key="4">
    <source>
        <dbReference type="PROSITE" id="PS50206"/>
    </source>
</evidence>
<dbReference type="Pfam" id="PF00581">
    <property type="entry name" value="Rhodanese"/>
    <property type="match status" value="1"/>
</dbReference>
<protein>
    <submittedName>
        <fullName evidence="5">ThiF family adenylyltransferase</fullName>
    </submittedName>
</protein>
<sequence length="357" mass="37941">MSTVNERYARQMQLPGFGAAGQEALGRSHVAVVGAGGLGSPALLYLAAAGVGRITIIDDDVVDLSNLHRQVLHTTSRVGVPKVDSAREAIAELNPCVEVEVVRGRLTWPNAPHILRGADVVLDGADNFETRHVVSASCARLGIPHVWGAILGWEAQLSFFHAGHAPIYEDLFPSPPPPGSVPSCAQAGVLGPVVGVVGSAMALEAITYLCGCGRTHAGRVAVYDAWRSTWSEIPLHRDPAVTKRIIEQGPPLPTPVPTTTEIPPEATLIDVREPVEFAAGSIPGAQNIPLSRIRVEPGEVASHVRASQTAVLFCQRGSRSEDAIRLLQECDECSTTTPRLLSLHGGYEGWMQRGGSR</sequence>
<evidence type="ECO:0000313" key="6">
    <source>
        <dbReference type="Proteomes" id="UP001139336"/>
    </source>
</evidence>
<dbReference type="SUPFAM" id="SSF69572">
    <property type="entry name" value="Activating enzymes of the ubiquitin-like proteins"/>
    <property type="match status" value="1"/>
</dbReference>
<dbReference type="Gene3D" id="3.40.250.10">
    <property type="entry name" value="Rhodanese-like domain"/>
    <property type="match status" value="1"/>
</dbReference>
<dbReference type="GO" id="GO:0008641">
    <property type="term" value="F:ubiquitin-like modifier activating enzyme activity"/>
    <property type="evidence" value="ECO:0007669"/>
    <property type="project" value="InterPro"/>
</dbReference>
<reference evidence="5" key="1">
    <citation type="submission" date="2022-01" db="EMBL/GenBank/DDBJ databases">
        <title>Corynebacterium sp. nov isolated from isolated from the feces of the greater white-fronted geese (Anser albifrons) at Poyang Lake, PR China.</title>
        <authorList>
            <person name="Liu Q."/>
        </authorList>
    </citation>
    <scope>NUCLEOTIDE SEQUENCE</scope>
    <source>
        <strain evidence="5">JCM 32435</strain>
    </source>
</reference>
<dbReference type="Proteomes" id="UP001139336">
    <property type="component" value="Unassembled WGS sequence"/>
</dbReference>
<evidence type="ECO:0000313" key="5">
    <source>
        <dbReference type="EMBL" id="MCF4005653.1"/>
    </source>
</evidence>
<dbReference type="EMBL" id="JAKGSI010000001">
    <property type="protein sequence ID" value="MCF4005653.1"/>
    <property type="molecule type" value="Genomic_DNA"/>
</dbReference>
<evidence type="ECO:0000256" key="3">
    <source>
        <dbReference type="ARBA" id="ARBA00022840"/>
    </source>
</evidence>
<keyword evidence="2" id="KW-0547">Nucleotide-binding</keyword>
<dbReference type="InterPro" id="IPR035985">
    <property type="entry name" value="Ubiquitin-activating_enz"/>
</dbReference>
<accession>A0A9X1QQ16</accession>
<dbReference type="GO" id="GO:0004792">
    <property type="term" value="F:thiosulfate-cyanide sulfurtransferase activity"/>
    <property type="evidence" value="ECO:0007669"/>
    <property type="project" value="TreeGrafter"/>
</dbReference>
<comment type="caution">
    <text evidence="5">The sequence shown here is derived from an EMBL/GenBank/DDBJ whole genome shotgun (WGS) entry which is preliminary data.</text>
</comment>
<dbReference type="Pfam" id="PF00899">
    <property type="entry name" value="ThiF"/>
    <property type="match status" value="1"/>
</dbReference>
<dbReference type="PANTHER" id="PTHR10953:SF102">
    <property type="entry name" value="ADENYLYLTRANSFERASE AND SULFURTRANSFERASE MOCS3"/>
    <property type="match status" value="1"/>
</dbReference>
<organism evidence="5 6">
    <name type="scientific">Corynebacterium uropygiale</name>
    <dbReference type="NCBI Taxonomy" id="1775911"/>
    <lineage>
        <taxon>Bacteria</taxon>
        <taxon>Bacillati</taxon>
        <taxon>Actinomycetota</taxon>
        <taxon>Actinomycetes</taxon>
        <taxon>Mycobacteriales</taxon>
        <taxon>Corynebacteriaceae</taxon>
        <taxon>Corynebacterium</taxon>
    </lineage>
</organism>
<proteinExistence type="predicted"/>
<keyword evidence="5" id="KW-0548">Nucleotidyltransferase</keyword>
<dbReference type="AlphaFoldDB" id="A0A9X1QQ16"/>
<dbReference type="CDD" id="cd00757">
    <property type="entry name" value="ThiF_MoeB_HesA_family"/>
    <property type="match status" value="1"/>
</dbReference>